<protein>
    <submittedName>
        <fullName evidence="1">Uncharacterized protein</fullName>
    </submittedName>
</protein>
<dbReference type="Proteomes" id="UP000760819">
    <property type="component" value="Unassembled WGS sequence"/>
</dbReference>
<accession>A0A955I6G3</accession>
<reference evidence="1" key="1">
    <citation type="submission" date="2020-04" db="EMBL/GenBank/DDBJ databases">
        <authorList>
            <person name="Zhang T."/>
        </authorList>
    </citation>
    <scope>NUCLEOTIDE SEQUENCE</scope>
    <source>
        <strain evidence="1">HKST-UBA12</strain>
    </source>
</reference>
<dbReference type="AlphaFoldDB" id="A0A955I6G3"/>
<reference evidence="1" key="2">
    <citation type="journal article" date="2021" name="Microbiome">
        <title>Successional dynamics and alternative stable states in a saline activated sludge microbial community over 9 years.</title>
        <authorList>
            <person name="Wang Y."/>
            <person name="Ye J."/>
            <person name="Ju F."/>
            <person name="Liu L."/>
            <person name="Boyd J.A."/>
            <person name="Deng Y."/>
            <person name="Parks D.H."/>
            <person name="Jiang X."/>
            <person name="Yin X."/>
            <person name="Woodcroft B.J."/>
            <person name="Tyson G.W."/>
            <person name="Hugenholtz P."/>
            <person name="Polz M.F."/>
            <person name="Zhang T."/>
        </authorList>
    </citation>
    <scope>NUCLEOTIDE SEQUENCE</scope>
    <source>
        <strain evidence="1">HKST-UBA12</strain>
    </source>
</reference>
<dbReference type="EMBL" id="JAGQLI010000212">
    <property type="protein sequence ID" value="MCA9379507.1"/>
    <property type="molecule type" value="Genomic_DNA"/>
</dbReference>
<evidence type="ECO:0000313" key="1">
    <source>
        <dbReference type="EMBL" id="MCA9379507.1"/>
    </source>
</evidence>
<comment type="caution">
    <text evidence="1">The sequence shown here is derived from an EMBL/GenBank/DDBJ whole genome shotgun (WGS) entry which is preliminary data.</text>
</comment>
<organism evidence="1 2">
    <name type="scientific">Candidatus Dojkabacteria bacterium</name>
    <dbReference type="NCBI Taxonomy" id="2099670"/>
    <lineage>
        <taxon>Bacteria</taxon>
        <taxon>Candidatus Dojkabacteria</taxon>
    </lineage>
</organism>
<sequence>KTTPVTDHPQMISPDTKVLLVSACWGSGSNTTREMVSRFRIVRSGERTIDDYSQAFFQAMLKMAIDRTFLAYPNLECIVVCDRAPVERGLELENTITSHRPLSGVFHRHTSSGSV</sequence>
<gene>
    <name evidence="1" type="ORF">KC640_03695</name>
</gene>
<evidence type="ECO:0000313" key="2">
    <source>
        <dbReference type="Proteomes" id="UP000760819"/>
    </source>
</evidence>
<name>A0A955I6G3_9BACT</name>
<feature type="non-terminal residue" evidence="1">
    <location>
        <position position="1"/>
    </location>
</feature>
<proteinExistence type="predicted"/>